<feature type="binding site" evidence="7">
    <location>
        <position position="28"/>
    </location>
    <ligand>
        <name>5-amino-6-(D-ribitylamino)uracil</name>
        <dbReference type="ChEBI" id="CHEBI:15934"/>
    </ligand>
</feature>
<dbReference type="PANTHER" id="PTHR21058:SF0">
    <property type="entry name" value="6,7-DIMETHYL-8-RIBITYLLUMAZINE SYNTHASE"/>
    <property type="match status" value="1"/>
</dbReference>
<dbReference type="CDD" id="cd09209">
    <property type="entry name" value="Lumazine_synthase-I"/>
    <property type="match status" value="1"/>
</dbReference>
<dbReference type="NCBIfam" id="TIGR00114">
    <property type="entry name" value="lumazine-synth"/>
    <property type="match status" value="1"/>
</dbReference>
<keyword evidence="5 7" id="KW-0808">Transferase</keyword>
<dbReference type="Gene3D" id="3.40.50.960">
    <property type="entry name" value="Lumazine/riboflavin synthase"/>
    <property type="match status" value="1"/>
</dbReference>
<dbReference type="OrthoDB" id="9809709at2"/>
<comment type="similarity">
    <text evidence="2 7">Belongs to the DMRL synthase family.</text>
</comment>
<evidence type="ECO:0000256" key="4">
    <source>
        <dbReference type="ARBA" id="ARBA00022619"/>
    </source>
</evidence>
<feature type="active site" description="Proton donor" evidence="7">
    <location>
        <position position="91"/>
    </location>
</feature>
<dbReference type="SUPFAM" id="SSF52121">
    <property type="entry name" value="Lumazine synthase"/>
    <property type="match status" value="1"/>
</dbReference>
<dbReference type="Proteomes" id="UP000305709">
    <property type="component" value="Unassembled WGS sequence"/>
</dbReference>
<dbReference type="Pfam" id="PF00885">
    <property type="entry name" value="DMRL_synthase"/>
    <property type="match status" value="1"/>
</dbReference>
<gene>
    <name evidence="7" type="primary">ribH</name>
    <name evidence="8" type="ORF">FHG71_11420</name>
</gene>
<feature type="binding site" evidence="7">
    <location>
        <position position="115"/>
    </location>
    <ligand>
        <name>5-amino-6-(D-ribitylamino)uracil</name>
        <dbReference type="ChEBI" id="CHEBI:15934"/>
    </ligand>
</feature>
<comment type="catalytic activity">
    <reaction evidence="6 7">
        <text>(2S)-2-hydroxy-3-oxobutyl phosphate + 5-amino-6-(D-ribitylamino)uracil = 6,7-dimethyl-8-(1-D-ribityl)lumazine + phosphate + 2 H2O + H(+)</text>
        <dbReference type="Rhea" id="RHEA:26152"/>
        <dbReference type="ChEBI" id="CHEBI:15377"/>
        <dbReference type="ChEBI" id="CHEBI:15378"/>
        <dbReference type="ChEBI" id="CHEBI:15934"/>
        <dbReference type="ChEBI" id="CHEBI:43474"/>
        <dbReference type="ChEBI" id="CHEBI:58201"/>
        <dbReference type="ChEBI" id="CHEBI:58830"/>
        <dbReference type="EC" id="2.5.1.78"/>
    </reaction>
</comment>
<sequence>MAGSQTQALERGRFDDKPAKVLIVVSPYYRDISAALLQGARTEIEAWGATHETVEVPGALEIPAAVAMGARLGDFHAFVALGCVIRGETPHFEIVINESAHGLTLLGLQGHCIGNGILTVETEEQAVVRADPTGEDKGGGAAAAALHLVQLSRRFARPEKGLGFLRERLGAGE</sequence>
<dbReference type="UniPathway" id="UPA00275">
    <property type="reaction ID" value="UER00404"/>
</dbReference>
<feature type="binding site" evidence="7">
    <location>
        <position position="129"/>
    </location>
    <ligand>
        <name>(2S)-2-hydroxy-3-oxobutyl phosphate</name>
        <dbReference type="ChEBI" id="CHEBI:58830"/>
    </ligand>
</feature>
<dbReference type="PANTHER" id="PTHR21058">
    <property type="entry name" value="6,7-DIMETHYL-8-RIBITYLLUMAZINE SYNTHASE DMRL SYNTHASE LUMAZINE SYNTHASE"/>
    <property type="match status" value="1"/>
</dbReference>
<evidence type="ECO:0000313" key="8">
    <source>
        <dbReference type="EMBL" id="TNC71540.1"/>
    </source>
</evidence>
<name>A0A5C4NCE0_9RHOB</name>
<feature type="binding site" evidence="7">
    <location>
        <begin position="88"/>
        <end position="89"/>
    </location>
    <ligand>
        <name>(2S)-2-hydroxy-3-oxobutyl phosphate</name>
        <dbReference type="ChEBI" id="CHEBI:58830"/>
    </ligand>
</feature>
<dbReference type="GO" id="GO:0000906">
    <property type="term" value="F:6,7-dimethyl-8-ribityllumazine synthase activity"/>
    <property type="evidence" value="ECO:0007669"/>
    <property type="project" value="UniProtKB-UniRule"/>
</dbReference>
<dbReference type="InterPro" id="IPR034964">
    <property type="entry name" value="LS"/>
</dbReference>
<keyword evidence="4 7" id="KW-0686">Riboflavin biosynthesis</keyword>
<dbReference type="EC" id="2.5.1.78" evidence="3 7"/>
<dbReference type="GO" id="GO:0009231">
    <property type="term" value="P:riboflavin biosynthetic process"/>
    <property type="evidence" value="ECO:0007669"/>
    <property type="project" value="UniProtKB-UniRule"/>
</dbReference>
<comment type="caution">
    <text evidence="8">The sequence shown here is derived from an EMBL/GenBank/DDBJ whole genome shotgun (WGS) entry which is preliminary data.</text>
</comment>
<evidence type="ECO:0000256" key="2">
    <source>
        <dbReference type="ARBA" id="ARBA00007424"/>
    </source>
</evidence>
<keyword evidence="9" id="KW-1185">Reference proteome</keyword>
<reference evidence="8 9" key="1">
    <citation type="submission" date="2019-06" db="EMBL/GenBank/DDBJ databases">
        <authorList>
            <person name="Jiang L."/>
        </authorList>
    </citation>
    <scope>NUCLEOTIDE SEQUENCE [LARGE SCALE GENOMIC DNA]</scope>
    <source>
        <strain evidence="8 9">YIM 48858</strain>
    </source>
</reference>
<comment type="pathway">
    <text evidence="1 7">Cofactor biosynthesis; riboflavin biosynthesis; riboflavin from 2-hydroxy-3-oxobutyl phosphate and 5-amino-6-(D-ribitylamino)uracil: step 1/2.</text>
</comment>
<dbReference type="RefSeq" id="WP_139081804.1">
    <property type="nucleotide sequence ID" value="NZ_VDFV01000013.1"/>
</dbReference>
<dbReference type="InterPro" id="IPR036467">
    <property type="entry name" value="LS/RS_sf"/>
</dbReference>
<dbReference type="EMBL" id="VDFV01000013">
    <property type="protein sequence ID" value="TNC71540.1"/>
    <property type="molecule type" value="Genomic_DNA"/>
</dbReference>
<protein>
    <recommendedName>
        <fullName evidence="3 7">6,7-dimethyl-8-ribityllumazine synthase</fullName>
        <shortName evidence="7">DMRL synthase</shortName>
        <shortName evidence="7">LS</shortName>
        <shortName evidence="7">Lumazine synthase</shortName>
        <ecNumber evidence="3 7">2.5.1.78</ecNumber>
    </recommendedName>
</protein>
<comment type="function">
    <text evidence="7">Catalyzes the formation of 6,7-dimethyl-8-ribityllumazine by condensation of 5-amino-6-(D-ribitylamino)uracil with 3,4-dihydroxy-2-butanone 4-phosphate. This is the penultimate step in the biosynthesis of riboflavin.</text>
</comment>
<dbReference type="AlphaFoldDB" id="A0A5C4NCE0"/>
<evidence type="ECO:0000256" key="3">
    <source>
        <dbReference type="ARBA" id="ARBA00012664"/>
    </source>
</evidence>
<dbReference type="GO" id="GO:0005829">
    <property type="term" value="C:cytosol"/>
    <property type="evidence" value="ECO:0007669"/>
    <property type="project" value="TreeGrafter"/>
</dbReference>
<dbReference type="NCBIfam" id="NF000814">
    <property type="entry name" value="PRK00061.2-2"/>
    <property type="match status" value="1"/>
</dbReference>
<organism evidence="8 9">
    <name type="scientific">Rubellimicrobium roseum</name>
    <dbReference type="NCBI Taxonomy" id="687525"/>
    <lineage>
        <taxon>Bacteria</taxon>
        <taxon>Pseudomonadati</taxon>
        <taxon>Pseudomonadota</taxon>
        <taxon>Alphaproteobacteria</taxon>
        <taxon>Rhodobacterales</taxon>
        <taxon>Roseobacteraceae</taxon>
        <taxon>Rubellimicrobium</taxon>
    </lineage>
</organism>
<dbReference type="InterPro" id="IPR002180">
    <property type="entry name" value="LS/RS"/>
</dbReference>
<dbReference type="HAMAP" id="MF_00178">
    <property type="entry name" value="Lumazine_synth"/>
    <property type="match status" value="1"/>
</dbReference>
<evidence type="ECO:0000256" key="5">
    <source>
        <dbReference type="ARBA" id="ARBA00022679"/>
    </source>
</evidence>
<evidence type="ECO:0000256" key="6">
    <source>
        <dbReference type="ARBA" id="ARBA00048785"/>
    </source>
</evidence>
<feature type="binding site" evidence="7">
    <location>
        <begin position="83"/>
        <end position="85"/>
    </location>
    <ligand>
        <name>5-amino-6-(D-ribitylamino)uracil</name>
        <dbReference type="ChEBI" id="CHEBI:15934"/>
    </ligand>
</feature>
<evidence type="ECO:0000256" key="7">
    <source>
        <dbReference type="HAMAP-Rule" id="MF_00178"/>
    </source>
</evidence>
<accession>A0A5C4NCE0</accession>
<evidence type="ECO:0000313" key="9">
    <source>
        <dbReference type="Proteomes" id="UP000305709"/>
    </source>
</evidence>
<proteinExistence type="inferred from homology"/>
<feature type="binding site" evidence="7">
    <location>
        <begin position="59"/>
        <end position="61"/>
    </location>
    <ligand>
        <name>5-amino-6-(D-ribitylamino)uracil</name>
        <dbReference type="ChEBI" id="CHEBI:15934"/>
    </ligand>
</feature>
<dbReference type="GO" id="GO:0009349">
    <property type="term" value="C:riboflavin synthase complex"/>
    <property type="evidence" value="ECO:0007669"/>
    <property type="project" value="UniProtKB-UniRule"/>
</dbReference>
<evidence type="ECO:0000256" key="1">
    <source>
        <dbReference type="ARBA" id="ARBA00004917"/>
    </source>
</evidence>